<feature type="domain" description="ABC transporter" evidence="10">
    <location>
        <begin position="6"/>
        <end position="371"/>
    </location>
</feature>
<evidence type="ECO:0000313" key="11">
    <source>
        <dbReference type="EMBL" id="TMQ47047.1"/>
    </source>
</evidence>
<accession>A0A538S6N3</accession>
<dbReference type="SUPFAM" id="SSF52540">
    <property type="entry name" value="P-loop containing nucleoside triphosphate hydrolases"/>
    <property type="match status" value="2"/>
</dbReference>
<dbReference type="PANTHER" id="PTHR43297:SF14">
    <property type="entry name" value="ATPASE AAA-TYPE CORE DOMAIN-CONTAINING PROTEIN"/>
    <property type="match status" value="1"/>
</dbReference>
<comment type="caution">
    <text evidence="11">The sequence shown here is derived from an EMBL/GenBank/DDBJ whole genome shotgun (WGS) entry which is preliminary data.</text>
</comment>
<dbReference type="InterPro" id="IPR050388">
    <property type="entry name" value="ABC_Ni/Peptide_Import"/>
</dbReference>
<keyword evidence="6" id="KW-0547">Nucleotide-binding</keyword>
<dbReference type="CDD" id="cd03257">
    <property type="entry name" value="ABC_NikE_OppD_transporters"/>
    <property type="match status" value="1"/>
</dbReference>
<dbReference type="GO" id="GO:0005886">
    <property type="term" value="C:plasma membrane"/>
    <property type="evidence" value="ECO:0007669"/>
    <property type="project" value="UniProtKB-SubCell"/>
</dbReference>
<evidence type="ECO:0000256" key="1">
    <source>
        <dbReference type="ARBA" id="ARBA00004202"/>
    </source>
</evidence>
<evidence type="ECO:0000256" key="8">
    <source>
        <dbReference type="ARBA" id="ARBA00022967"/>
    </source>
</evidence>
<protein>
    <submittedName>
        <fullName evidence="11">ABC transporter ATP-binding protein</fullName>
    </submittedName>
</protein>
<keyword evidence="4" id="KW-1003">Cell membrane</keyword>
<evidence type="ECO:0000256" key="4">
    <source>
        <dbReference type="ARBA" id="ARBA00022475"/>
    </source>
</evidence>
<dbReference type="InterPro" id="IPR027417">
    <property type="entry name" value="P-loop_NTPase"/>
</dbReference>
<evidence type="ECO:0000256" key="3">
    <source>
        <dbReference type="ARBA" id="ARBA00022448"/>
    </source>
</evidence>
<dbReference type="InterPro" id="IPR013563">
    <property type="entry name" value="Oligopep_ABC_C"/>
</dbReference>
<keyword evidence="7 11" id="KW-0067">ATP-binding</keyword>
<keyword evidence="3" id="KW-0813">Transport</keyword>
<proteinExistence type="inferred from homology"/>
<dbReference type="Pfam" id="PF08352">
    <property type="entry name" value="oligo_HPY"/>
    <property type="match status" value="1"/>
</dbReference>
<name>A0A538S6N3_UNCEI</name>
<evidence type="ECO:0000256" key="2">
    <source>
        <dbReference type="ARBA" id="ARBA00005417"/>
    </source>
</evidence>
<dbReference type="PANTHER" id="PTHR43297">
    <property type="entry name" value="OLIGOPEPTIDE TRANSPORT ATP-BINDING PROTEIN APPD"/>
    <property type="match status" value="1"/>
</dbReference>
<dbReference type="InterPro" id="IPR003439">
    <property type="entry name" value="ABC_transporter-like_ATP-bd"/>
</dbReference>
<keyword evidence="5" id="KW-0997">Cell inner membrane</keyword>
<evidence type="ECO:0000259" key="10">
    <source>
        <dbReference type="PROSITE" id="PS50893"/>
    </source>
</evidence>
<dbReference type="EMBL" id="VBOR01000130">
    <property type="protein sequence ID" value="TMQ47047.1"/>
    <property type="molecule type" value="Genomic_DNA"/>
</dbReference>
<dbReference type="InterPro" id="IPR017871">
    <property type="entry name" value="ABC_transporter-like_CS"/>
</dbReference>
<evidence type="ECO:0000256" key="9">
    <source>
        <dbReference type="ARBA" id="ARBA00023136"/>
    </source>
</evidence>
<evidence type="ECO:0000256" key="7">
    <source>
        <dbReference type="ARBA" id="ARBA00022840"/>
    </source>
</evidence>
<dbReference type="GO" id="GO:0016887">
    <property type="term" value="F:ATP hydrolysis activity"/>
    <property type="evidence" value="ECO:0007669"/>
    <property type="project" value="InterPro"/>
</dbReference>
<dbReference type="Proteomes" id="UP000316292">
    <property type="component" value="Unassembled WGS sequence"/>
</dbReference>
<comment type="subcellular location">
    <subcellularLocation>
        <location evidence="1">Cell membrane</location>
        <topology evidence="1">Peripheral membrane protein</topology>
    </subcellularLocation>
</comment>
<evidence type="ECO:0000256" key="5">
    <source>
        <dbReference type="ARBA" id="ARBA00022519"/>
    </source>
</evidence>
<dbReference type="Gene3D" id="3.40.50.300">
    <property type="entry name" value="P-loop containing nucleotide triphosphate hydrolases"/>
    <property type="match status" value="2"/>
</dbReference>
<evidence type="ECO:0000256" key="6">
    <source>
        <dbReference type="ARBA" id="ARBA00022741"/>
    </source>
</evidence>
<keyword evidence="8" id="KW-1278">Translocase</keyword>
<dbReference type="GO" id="GO:0005524">
    <property type="term" value="F:ATP binding"/>
    <property type="evidence" value="ECO:0007669"/>
    <property type="project" value="UniProtKB-KW"/>
</dbReference>
<dbReference type="NCBIfam" id="TIGR01727">
    <property type="entry name" value="oligo_HPY"/>
    <property type="match status" value="1"/>
</dbReference>
<comment type="similarity">
    <text evidence="2">Belongs to the ABC transporter superfamily.</text>
</comment>
<dbReference type="GO" id="GO:0015833">
    <property type="term" value="P:peptide transport"/>
    <property type="evidence" value="ECO:0007669"/>
    <property type="project" value="InterPro"/>
</dbReference>
<dbReference type="PROSITE" id="PS00211">
    <property type="entry name" value="ABC_TRANSPORTER_1"/>
    <property type="match status" value="1"/>
</dbReference>
<sequence length="447" mass="49252">MPLLSVRNLKVHFKVQKGWVRAVDGVSLEVDEGETVGLVGESGCGKTTLAYAITQLLPSNAYVLGGEIIFGGEGAVSRYRAEYWKLAETRMRAELEGLKAKLGAIPKTPDGSNPEDVQALEERIGALEDPLAETYRRYLSKEIGMLRQKLDDASDRAEAGDAKARRLLGDAMARFEAANQEGDLLAITRLKDGRLRGYHPKLNAIRWKQVSIVFQGAMNALNPVYTVGDQIVEAIQAHEDMDDYEARNRVTELYKLVGIPVDRIDNYPHEYSGGMKQRAMIAMALALNPKLVIMDEPTTALDVITASKIMDEVLAIQKALRMTLIIISHDVSTVAKVADRIAVMYAGQIVEEAPSQDLFHRTLHPYTEGLLGAFPSVKGEKHRLEAIPGSPPSLLTPPSGCRFHPRCKYAKDICTSTVPPYVIPVEGHRALCHFSQDFFSQGGLTRT</sequence>
<reference evidence="11 12" key="1">
    <citation type="journal article" date="2019" name="Nat. Microbiol.">
        <title>Mediterranean grassland soil C-N compound turnover is dependent on rainfall and depth, and is mediated by genomically divergent microorganisms.</title>
        <authorList>
            <person name="Diamond S."/>
            <person name="Andeer P.F."/>
            <person name="Li Z."/>
            <person name="Crits-Christoph A."/>
            <person name="Burstein D."/>
            <person name="Anantharaman K."/>
            <person name="Lane K.R."/>
            <person name="Thomas B.C."/>
            <person name="Pan C."/>
            <person name="Northen T.R."/>
            <person name="Banfield J.F."/>
        </authorList>
    </citation>
    <scope>NUCLEOTIDE SEQUENCE [LARGE SCALE GENOMIC DNA]</scope>
    <source>
        <strain evidence="11">WS_1</strain>
    </source>
</reference>
<dbReference type="Pfam" id="PF00005">
    <property type="entry name" value="ABC_tran"/>
    <property type="match status" value="2"/>
</dbReference>
<dbReference type="PROSITE" id="PS50893">
    <property type="entry name" value="ABC_TRANSPORTER_2"/>
    <property type="match status" value="1"/>
</dbReference>
<dbReference type="AlphaFoldDB" id="A0A538S6N3"/>
<organism evidence="11 12">
    <name type="scientific">Eiseniibacteriota bacterium</name>
    <dbReference type="NCBI Taxonomy" id="2212470"/>
    <lineage>
        <taxon>Bacteria</taxon>
        <taxon>Candidatus Eiseniibacteriota</taxon>
    </lineage>
</organism>
<evidence type="ECO:0000313" key="12">
    <source>
        <dbReference type="Proteomes" id="UP000316292"/>
    </source>
</evidence>
<gene>
    <name evidence="11" type="ORF">E6K71_11035</name>
</gene>
<keyword evidence="9" id="KW-0472">Membrane</keyword>
<dbReference type="SMART" id="SM00382">
    <property type="entry name" value="AAA"/>
    <property type="match status" value="1"/>
</dbReference>
<dbReference type="InterPro" id="IPR003593">
    <property type="entry name" value="AAA+_ATPase"/>
</dbReference>